<evidence type="ECO:0000259" key="12">
    <source>
        <dbReference type="Pfam" id="PF01467"/>
    </source>
</evidence>
<evidence type="ECO:0000256" key="6">
    <source>
        <dbReference type="ARBA" id="ARBA00022695"/>
    </source>
</evidence>
<dbReference type="InterPro" id="IPR004821">
    <property type="entry name" value="Cyt_trans-like"/>
</dbReference>
<evidence type="ECO:0000256" key="9">
    <source>
        <dbReference type="ARBA" id="ARBA00023027"/>
    </source>
</evidence>
<dbReference type="Pfam" id="PF01467">
    <property type="entry name" value="CTP_transf_like"/>
    <property type="match status" value="1"/>
</dbReference>
<accession>A0A133Q9C6</accession>
<evidence type="ECO:0000313" key="14">
    <source>
        <dbReference type="Proteomes" id="UP000070533"/>
    </source>
</evidence>
<keyword evidence="7 11" id="KW-0547">Nucleotide-binding</keyword>
<dbReference type="RefSeq" id="WP_060940636.1">
    <property type="nucleotide sequence ID" value="NZ_KQ957245.1"/>
</dbReference>
<dbReference type="HAMAP" id="MF_00244">
    <property type="entry name" value="NaMN_adenylyltr"/>
    <property type="match status" value="1"/>
</dbReference>
<dbReference type="eggNOG" id="COG1057">
    <property type="taxonomic scope" value="Bacteria"/>
</dbReference>
<dbReference type="Gene3D" id="3.40.50.620">
    <property type="entry name" value="HUPs"/>
    <property type="match status" value="1"/>
</dbReference>
<dbReference type="NCBIfam" id="TIGR00125">
    <property type="entry name" value="cyt_tran_rel"/>
    <property type="match status" value="1"/>
</dbReference>
<dbReference type="Proteomes" id="UP000070533">
    <property type="component" value="Unassembled WGS sequence"/>
</dbReference>
<dbReference type="NCBIfam" id="TIGR00482">
    <property type="entry name" value="nicotinate (nicotinamide) nucleotide adenylyltransferase"/>
    <property type="match status" value="1"/>
</dbReference>
<evidence type="ECO:0000256" key="7">
    <source>
        <dbReference type="ARBA" id="ARBA00022741"/>
    </source>
</evidence>
<dbReference type="PANTHER" id="PTHR39321:SF3">
    <property type="entry name" value="PHOSPHOPANTETHEINE ADENYLYLTRANSFERASE"/>
    <property type="match status" value="1"/>
</dbReference>
<dbReference type="AlphaFoldDB" id="A0A133Q9C6"/>
<comment type="pathway">
    <text evidence="2 11">Cofactor biosynthesis; NAD(+) biosynthesis; deamido-NAD(+) from nicotinate D-ribonucleotide: step 1/1.</text>
</comment>
<feature type="domain" description="Cytidyltransferase-like" evidence="12">
    <location>
        <begin position="5"/>
        <end position="164"/>
    </location>
</feature>
<keyword evidence="5 11" id="KW-0808">Transferase</keyword>
<dbReference type="UniPathway" id="UPA00253">
    <property type="reaction ID" value="UER00332"/>
</dbReference>
<dbReference type="SUPFAM" id="SSF52374">
    <property type="entry name" value="Nucleotidylyl transferase"/>
    <property type="match status" value="1"/>
</dbReference>
<dbReference type="InterPro" id="IPR005248">
    <property type="entry name" value="NadD/NMNAT"/>
</dbReference>
<dbReference type="EC" id="2.7.7.18" evidence="11"/>
<keyword evidence="14" id="KW-1185">Reference proteome</keyword>
<keyword evidence="9 11" id="KW-0520">NAD</keyword>
<dbReference type="OrthoDB" id="5295945at2"/>
<comment type="function">
    <text evidence="1 11">Catalyzes the reversible adenylation of nicotinate mononucleotide (NaMN) to nicotinic acid adenine dinucleotide (NaAD).</text>
</comment>
<evidence type="ECO:0000313" key="13">
    <source>
        <dbReference type="EMBL" id="KXA39459.1"/>
    </source>
</evidence>
<proteinExistence type="inferred from homology"/>
<organism evidence="13 14">
    <name type="scientific">Prevotella corporis</name>
    <dbReference type="NCBI Taxonomy" id="28128"/>
    <lineage>
        <taxon>Bacteria</taxon>
        <taxon>Pseudomonadati</taxon>
        <taxon>Bacteroidota</taxon>
        <taxon>Bacteroidia</taxon>
        <taxon>Bacteroidales</taxon>
        <taxon>Prevotellaceae</taxon>
        <taxon>Prevotella</taxon>
    </lineage>
</organism>
<comment type="similarity">
    <text evidence="3 11">Belongs to the NadD family.</text>
</comment>
<dbReference type="CDD" id="cd02165">
    <property type="entry name" value="NMNAT"/>
    <property type="match status" value="1"/>
</dbReference>
<evidence type="ECO:0000256" key="2">
    <source>
        <dbReference type="ARBA" id="ARBA00005019"/>
    </source>
</evidence>
<evidence type="ECO:0000256" key="1">
    <source>
        <dbReference type="ARBA" id="ARBA00002324"/>
    </source>
</evidence>
<dbReference type="PATRIC" id="fig|28128.5.peg.1318"/>
<dbReference type="PANTHER" id="PTHR39321">
    <property type="entry name" value="NICOTINATE-NUCLEOTIDE ADENYLYLTRANSFERASE-RELATED"/>
    <property type="match status" value="1"/>
</dbReference>
<evidence type="ECO:0000256" key="8">
    <source>
        <dbReference type="ARBA" id="ARBA00022840"/>
    </source>
</evidence>
<evidence type="ECO:0000256" key="3">
    <source>
        <dbReference type="ARBA" id="ARBA00009014"/>
    </source>
</evidence>
<keyword evidence="4 11" id="KW-0662">Pyridine nucleotide biosynthesis</keyword>
<name>A0A133Q9C6_9BACT</name>
<sequence>MKVGLYGGSFNPIHNGHIALAEAFLRQAELDEVWFMVSPQNPLKANARLLDDKIRFKMVQKVLKHKRNLIACDYEFHLPKPSYTWDTLQRLSNDFPQHQFTLLIGSDNWTAFDRWYHHEDILQNYKIVIYPRLGDEIDKNELPDSVSLLNAEFINISSTEIRERIANGKSIDHLVPAEIAVEVTNAYSHQS</sequence>
<evidence type="ECO:0000256" key="10">
    <source>
        <dbReference type="ARBA" id="ARBA00048721"/>
    </source>
</evidence>
<dbReference type="GO" id="GO:0004515">
    <property type="term" value="F:nicotinate-nucleotide adenylyltransferase activity"/>
    <property type="evidence" value="ECO:0007669"/>
    <property type="project" value="UniProtKB-UniRule"/>
</dbReference>
<evidence type="ECO:0000256" key="5">
    <source>
        <dbReference type="ARBA" id="ARBA00022679"/>
    </source>
</evidence>
<dbReference type="GO" id="GO:0005524">
    <property type="term" value="F:ATP binding"/>
    <property type="evidence" value="ECO:0007669"/>
    <property type="project" value="UniProtKB-KW"/>
</dbReference>
<keyword evidence="8 11" id="KW-0067">ATP-binding</keyword>
<dbReference type="EMBL" id="LRQG01000092">
    <property type="protein sequence ID" value="KXA39459.1"/>
    <property type="molecule type" value="Genomic_DNA"/>
</dbReference>
<reference evidence="14" key="1">
    <citation type="submission" date="2016-01" db="EMBL/GenBank/DDBJ databases">
        <authorList>
            <person name="Mitreva M."/>
            <person name="Pepin K.H."/>
            <person name="Mihindukulasuriya K.A."/>
            <person name="Fulton R."/>
            <person name="Fronick C."/>
            <person name="O'Laughlin M."/>
            <person name="Miner T."/>
            <person name="Herter B."/>
            <person name="Rosa B.A."/>
            <person name="Cordes M."/>
            <person name="Tomlinson C."/>
            <person name="Wollam A."/>
            <person name="Palsikar V.B."/>
            <person name="Mardis E.R."/>
            <person name="Wilson R.K."/>
        </authorList>
    </citation>
    <scope>NUCLEOTIDE SEQUENCE [LARGE SCALE GENOMIC DNA]</scope>
    <source>
        <strain evidence="14">MJR7716</strain>
    </source>
</reference>
<gene>
    <name evidence="11" type="primary">nadD</name>
    <name evidence="13" type="ORF">HMPREF3226_01294</name>
</gene>
<dbReference type="STRING" id="28128.HMPREF3226_01294"/>
<dbReference type="InterPro" id="IPR014729">
    <property type="entry name" value="Rossmann-like_a/b/a_fold"/>
</dbReference>
<evidence type="ECO:0000256" key="4">
    <source>
        <dbReference type="ARBA" id="ARBA00022642"/>
    </source>
</evidence>
<comment type="catalytic activity">
    <reaction evidence="10 11">
        <text>nicotinate beta-D-ribonucleotide + ATP + H(+) = deamido-NAD(+) + diphosphate</text>
        <dbReference type="Rhea" id="RHEA:22860"/>
        <dbReference type="ChEBI" id="CHEBI:15378"/>
        <dbReference type="ChEBI" id="CHEBI:30616"/>
        <dbReference type="ChEBI" id="CHEBI:33019"/>
        <dbReference type="ChEBI" id="CHEBI:57502"/>
        <dbReference type="ChEBI" id="CHEBI:58437"/>
        <dbReference type="EC" id="2.7.7.18"/>
    </reaction>
</comment>
<evidence type="ECO:0000256" key="11">
    <source>
        <dbReference type="HAMAP-Rule" id="MF_00244"/>
    </source>
</evidence>
<keyword evidence="6 11" id="KW-0548">Nucleotidyltransferase</keyword>
<dbReference type="GO" id="GO:0009435">
    <property type="term" value="P:NAD+ biosynthetic process"/>
    <property type="evidence" value="ECO:0007669"/>
    <property type="project" value="UniProtKB-UniRule"/>
</dbReference>
<protein>
    <recommendedName>
        <fullName evidence="11">Probable nicotinate-nucleotide adenylyltransferase</fullName>
        <ecNumber evidence="11">2.7.7.18</ecNumber>
    </recommendedName>
    <alternativeName>
        <fullName evidence="11">Deamido-NAD(+) diphosphorylase</fullName>
    </alternativeName>
    <alternativeName>
        <fullName evidence="11">Deamido-NAD(+) pyrophosphorylase</fullName>
    </alternativeName>
    <alternativeName>
        <fullName evidence="11">Nicotinate mononucleotide adenylyltransferase</fullName>
        <shortName evidence="11">NaMN adenylyltransferase</shortName>
    </alternativeName>
</protein>
<comment type="caution">
    <text evidence="13">The sequence shown here is derived from an EMBL/GenBank/DDBJ whole genome shotgun (WGS) entry which is preliminary data.</text>
</comment>